<dbReference type="AlphaFoldDB" id="A0A2Z7CSX8"/>
<proteinExistence type="predicted"/>
<dbReference type="EMBL" id="KQ994538">
    <property type="protein sequence ID" value="KZV47936.1"/>
    <property type="molecule type" value="Genomic_DNA"/>
</dbReference>
<reference evidence="2 3" key="1">
    <citation type="journal article" date="2015" name="Proc. Natl. Acad. Sci. U.S.A.">
        <title>The resurrection genome of Boea hygrometrica: A blueprint for survival of dehydration.</title>
        <authorList>
            <person name="Xiao L."/>
            <person name="Yang G."/>
            <person name="Zhang L."/>
            <person name="Yang X."/>
            <person name="Zhao S."/>
            <person name="Ji Z."/>
            <person name="Zhou Q."/>
            <person name="Hu M."/>
            <person name="Wang Y."/>
            <person name="Chen M."/>
            <person name="Xu Y."/>
            <person name="Jin H."/>
            <person name="Xiao X."/>
            <person name="Hu G."/>
            <person name="Bao F."/>
            <person name="Hu Y."/>
            <person name="Wan P."/>
            <person name="Li L."/>
            <person name="Deng X."/>
            <person name="Kuang T."/>
            <person name="Xiang C."/>
            <person name="Zhu J.K."/>
            <person name="Oliver M.J."/>
            <person name="He Y."/>
        </authorList>
    </citation>
    <scope>NUCLEOTIDE SEQUENCE [LARGE SCALE GENOMIC DNA]</scope>
    <source>
        <strain evidence="3">cv. XS01</strain>
    </source>
</reference>
<protein>
    <submittedName>
        <fullName evidence="2">7-deoxyloganetin glucosyltransferase-like</fullName>
    </submittedName>
</protein>
<sequence length="346" mass="39496">MARITYPESHPDLENYRMESQRHTNLRNDTHEILGKLTETHVRELQLNQLIILPQQPNRNLKPKLGSRIDVSSITNYDEVISFKVLSNEEGPMVETEKENEKEKKKKEKETEKETADKRKGVEKIIDSEETEPLSKVLELTETSLYDEESLSIHVILQQIPEDMMLPSVLVEEPTKIKFGHDLVAIEEQVLAWAETDSLQTAVQRSSSRLVLTQLVEQMRQHQLKWTWPSSSKLLKRTDVQSGAVHSPFYSSVKSTCWVRLMILSDGSWTIIQGIDRCRSGCALSSKITNLEAAFAHSSTNQGRILINLIHDVQQELKTQQAALAQDLNVFRQKTQTGITTLSDQL</sequence>
<gene>
    <name evidence="2" type="ORF">F511_20544</name>
</gene>
<organism evidence="2 3">
    <name type="scientific">Dorcoceras hygrometricum</name>
    <dbReference type="NCBI Taxonomy" id="472368"/>
    <lineage>
        <taxon>Eukaryota</taxon>
        <taxon>Viridiplantae</taxon>
        <taxon>Streptophyta</taxon>
        <taxon>Embryophyta</taxon>
        <taxon>Tracheophyta</taxon>
        <taxon>Spermatophyta</taxon>
        <taxon>Magnoliopsida</taxon>
        <taxon>eudicotyledons</taxon>
        <taxon>Gunneridae</taxon>
        <taxon>Pentapetalae</taxon>
        <taxon>asterids</taxon>
        <taxon>lamiids</taxon>
        <taxon>Lamiales</taxon>
        <taxon>Gesneriaceae</taxon>
        <taxon>Didymocarpoideae</taxon>
        <taxon>Trichosporeae</taxon>
        <taxon>Loxocarpinae</taxon>
        <taxon>Dorcoceras</taxon>
    </lineage>
</organism>
<feature type="region of interest" description="Disordered" evidence="1">
    <location>
        <begin position="91"/>
        <end position="121"/>
    </location>
</feature>
<dbReference type="Proteomes" id="UP000250235">
    <property type="component" value="Unassembled WGS sequence"/>
</dbReference>
<evidence type="ECO:0000313" key="2">
    <source>
        <dbReference type="EMBL" id="KZV47936.1"/>
    </source>
</evidence>
<name>A0A2Z7CSX8_9LAMI</name>
<keyword evidence="3" id="KW-1185">Reference proteome</keyword>
<feature type="compositionally biased region" description="Basic and acidic residues" evidence="1">
    <location>
        <begin position="95"/>
        <end position="121"/>
    </location>
</feature>
<evidence type="ECO:0000256" key="1">
    <source>
        <dbReference type="SAM" id="MobiDB-lite"/>
    </source>
</evidence>
<evidence type="ECO:0000313" key="3">
    <source>
        <dbReference type="Proteomes" id="UP000250235"/>
    </source>
</evidence>
<keyword evidence="2" id="KW-0808">Transferase</keyword>
<accession>A0A2Z7CSX8</accession>
<dbReference type="GO" id="GO:0016740">
    <property type="term" value="F:transferase activity"/>
    <property type="evidence" value="ECO:0007669"/>
    <property type="project" value="UniProtKB-KW"/>
</dbReference>